<dbReference type="CDD" id="cd07377">
    <property type="entry name" value="WHTH_GntR"/>
    <property type="match status" value="1"/>
</dbReference>
<evidence type="ECO:0000256" key="1">
    <source>
        <dbReference type="ARBA" id="ARBA00023015"/>
    </source>
</evidence>
<dbReference type="InterPro" id="IPR000524">
    <property type="entry name" value="Tscrpt_reg_HTH_GntR"/>
</dbReference>
<dbReference type="Pfam" id="PF07729">
    <property type="entry name" value="FCD"/>
    <property type="match status" value="1"/>
</dbReference>
<dbReference type="InterPro" id="IPR008920">
    <property type="entry name" value="TF_FadR/GntR_C"/>
</dbReference>
<dbReference type="Gene3D" id="1.20.120.530">
    <property type="entry name" value="GntR ligand-binding domain-like"/>
    <property type="match status" value="1"/>
</dbReference>
<dbReference type="InterPro" id="IPR011711">
    <property type="entry name" value="GntR_C"/>
</dbReference>
<dbReference type="PROSITE" id="PS50949">
    <property type="entry name" value="HTH_GNTR"/>
    <property type="match status" value="1"/>
</dbReference>
<dbReference type="Gene3D" id="1.10.10.10">
    <property type="entry name" value="Winged helix-like DNA-binding domain superfamily/Winged helix DNA-binding domain"/>
    <property type="match status" value="1"/>
</dbReference>
<dbReference type="SUPFAM" id="SSF46785">
    <property type="entry name" value="Winged helix' DNA-binding domain"/>
    <property type="match status" value="1"/>
</dbReference>
<dbReference type="SMART" id="SM00895">
    <property type="entry name" value="FCD"/>
    <property type="match status" value="1"/>
</dbReference>
<evidence type="ECO:0000256" key="3">
    <source>
        <dbReference type="ARBA" id="ARBA00023163"/>
    </source>
</evidence>
<dbReference type="PANTHER" id="PTHR43537:SF45">
    <property type="entry name" value="GNTR FAMILY REGULATORY PROTEIN"/>
    <property type="match status" value="1"/>
</dbReference>
<dbReference type="SUPFAM" id="SSF48008">
    <property type="entry name" value="GntR ligand-binding domain-like"/>
    <property type="match status" value="1"/>
</dbReference>
<organism evidence="5 6">
    <name type="scientific">Pseudonocardia aurantiaca</name>
    <dbReference type="NCBI Taxonomy" id="75290"/>
    <lineage>
        <taxon>Bacteria</taxon>
        <taxon>Bacillati</taxon>
        <taxon>Actinomycetota</taxon>
        <taxon>Actinomycetes</taxon>
        <taxon>Pseudonocardiales</taxon>
        <taxon>Pseudonocardiaceae</taxon>
        <taxon>Pseudonocardia</taxon>
    </lineage>
</organism>
<evidence type="ECO:0000256" key="2">
    <source>
        <dbReference type="ARBA" id="ARBA00023125"/>
    </source>
</evidence>
<feature type="domain" description="HTH gntR-type" evidence="4">
    <location>
        <begin position="16"/>
        <end position="83"/>
    </location>
</feature>
<keyword evidence="6" id="KW-1185">Reference proteome</keyword>
<evidence type="ECO:0000259" key="4">
    <source>
        <dbReference type="PROSITE" id="PS50949"/>
    </source>
</evidence>
<keyword evidence="3" id="KW-0804">Transcription</keyword>
<evidence type="ECO:0000313" key="5">
    <source>
        <dbReference type="EMBL" id="MFD1535101.1"/>
    </source>
</evidence>
<dbReference type="SMART" id="SM00345">
    <property type="entry name" value="HTH_GNTR"/>
    <property type="match status" value="1"/>
</dbReference>
<dbReference type="InterPro" id="IPR036388">
    <property type="entry name" value="WH-like_DNA-bd_sf"/>
</dbReference>
<dbReference type="EMBL" id="JBHUCP010000049">
    <property type="protein sequence ID" value="MFD1535101.1"/>
    <property type="molecule type" value="Genomic_DNA"/>
</dbReference>
<dbReference type="InterPro" id="IPR036390">
    <property type="entry name" value="WH_DNA-bd_sf"/>
</dbReference>
<proteinExistence type="predicted"/>
<comment type="caution">
    <text evidence="5">The sequence shown here is derived from an EMBL/GenBank/DDBJ whole genome shotgun (WGS) entry which is preliminary data.</text>
</comment>
<dbReference type="Proteomes" id="UP001597145">
    <property type="component" value="Unassembled WGS sequence"/>
</dbReference>
<keyword evidence="1" id="KW-0805">Transcription regulation</keyword>
<dbReference type="RefSeq" id="WP_343981111.1">
    <property type="nucleotide sequence ID" value="NZ_BAAAJG010000013.1"/>
</dbReference>
<dbReference type="PANTHER" id="PTHR43537">
    <property type="entry name" value="TRANSCRIPTIONAL REGULATOR, GNTR FAMILY"/>
    <property type="match status" value="1"/>
</dbReference>
<name>A0ABW4FX73_9PSEU</name>
<reference evidence="6" key="1">
    <citation type="journal article" date="2019" name="Int. J. Syst. Evol. Microbiol.">
        <title>The Global Catalogue of Microorganisms (GCM) 10K type strain sequencing project: providing services to taxonomists for standard genome sequencing and annotation.</title>
        <authorList>
            <consortium name="The Broad Institute Genomics Platform"/>
            <consortium name="The Broad Institute Genome Sequencing Center for Infectious Disease"/>
            <person name="Wu L."/>
            <person name="Ma J."/>
        </authorList>
    </citation>
    <scope>NUCLEOTIDE SEQUENCE [LARGE SCALE GENOMIC DNA]</scope>
    <source>
        <strain evidence="6">JCM 12165</strain>
    </source>
</reference>
<dbReference type="Pfam" id="PF00392">
    <property type="entry name" value="GntR"/>
    <property type="match status" value="1"/>
</dbReference>
<sequence>MTTDELAADRALLTRTSTADRVAAILRTRIIEGYFPPGTRLAEDSIGTALGVSRNTLREAFRLLSHERLLVHELNRGMFVRTSTVDDVIDLYQMRRIVECGVVRSITSPPADLSRVAATVTDGADALRREDWRALGTANLKFHQELVALAGSPRTNELMSGVLAELRLVFHVMVNPREFHEPYRERNGEILDRIRRGDGPGAAADLEKYLRDAEEQLVEAFAQQQLAPVGSGAAAAGSGAG</sequence>
<keyword evidence="2" id="KW-0238">DNA-binding</keyword>
<protein>
    <submittedName>
        <fullName evidence="5">GntR family transcriptional regulator</fullName>
    </submittedName>
</protein>
<gene>
    <name evidence="5" type="ORF">ACFSCY_37410</name>
</gene>
<accession>A0ABW4FX73</accession>
<evidence type="ECO:0000313" key="6">
    <source>
        <dbReference type="Proteomes" id="UP001597145"/>
    </source>
</evidence>